<name>A0A816L1E3_9BILA</name>
<evidence type="ECO:0000313" key="4">
    <source>
        <dbReference type="Proteomes" id="UP000663824"/>
    </source>
</evidence>
<proteinExistence type="predicted"/>
<dbReference type="Proteomes" id="UP000676336">
    <property type="component" value="Unassembled WGS sequence"/>
</dbReference>
<sequence>MVTLFILANGKQEEAKTRQEEAKARAREEEAKARAREEEAKSRARVEEAKAKQEEEKTRQLELQQKRKRPSTEEIEGSKRTHILAGQSSSSIKAVTAAFHNPVFLDIHVRGHVQELDIETLLNDNIKIKNDMMGVIEKCFDPWKSCDKTNEDTQVNESYDGSYRI</sequence>
<reference evidence="2" key="1">
    <citation type="submission" date="2021-02" db="EMBL/GenBank/DDBJ databases">
        <authorList>
            <person name="Nowell W R."/>
        </authorList>
    </citation>
    <scope>NUCLEOTIDE SEQUENCE</scope>
</reference>
<gene>
    <name evidence="2" type="ORF">MBJ925_LOCUS2713</name>
    <name evidence="3" type="ORF">SMN809_LOCUS21519</name>
</gene>
<dbReference type="EMBL" id="CAJOBI010016974">
    <property type="protein sequence ID" value="CAF4192284.1"/>
    <property type="molecule type" value="Genomic_DNA"/>
</dbReference>
<accession>A0A816L1E3</accession>
<dbReference type="AlphaFoldDB" id="A0A816L1E3"/>
<feature type="compositionally biased region" description="Basic and acidic residues" evidence="1">
    <location>
        <begin position="70"/>
        <end position="79"/>
    </location>
</feature>
<comment type="caution">
    <text evidence="2">The sequence shown here is derived from an EMBL/GenBank/DDBJ whole genome shotgun (WGS) entry which is preliminary data.</text>
</comment>
<evidence type="ECO:0000313" key="2">
    <source>
        <dbReference type="EMBL" id="CAF1923203.1"/>
    </source>
</evidence>
<evidence type="ECO:0000256" key="1">
    <source>
        <dbReference type="SAM" id="MobiDB-lite"/>
    </source>
</evidence>
<dbReference type="Proteomes" id="UP000663824">
    <property type="component" value="Unassembled WGS sequence"/>
</dbReference>
<evidence type="ECO:0000313" key="3">
    <source>
        <dbReference type="EMBL" id="CAF4192284.1"/>
    </source>
</evidence>
<feature type="compositionally biased region" description="Basic and acidic residues" evidence="1">
    <location>
        <begin position="11"/>
        <end position="60"/>
    </location>
</feature>
<feature type="region of interest" description="Disordered" evidence="1">
    <location>
        <begin position="1"/>
        <end position="81"/>
    </location>
</feature>
<organism evidence="2 4">
    <name type="scientific">Rotaria magnacalcarata</name>
    <dbReference type="NCBI Taxonomy" id="392030"/>
    <lineage>
        <taxon>Eukaryota</taxon>
        <taxon>Metazoa</taxon>
        <taxon>Spiralia</taxon>
        <taxon>Gnathifera</taxon>
        <taxon>Rotifera</taxon>
        <taxon>Eurotatoria</taxon>
        <taxon>Bdelloidea</taxon>
        <taxon>Philodinida</taxon>
        <taxon>Philodinidae</taxon>
        <taxon>Rotaria</taxon>
    </lineage>
</organism>
<protein>
    <submittedName>
        <fullName evidence="2">Uncharacterized protein</fullName>
    </submittedName>
</protein>
<dbReference type="EMBL" id="CAJNRE010000170">
    <property type="protein sequence ID" value="CAF1923203.1"/>
    <property type="molecule type" value="Genomic_DNA"/>
</dbReference>